<dbReference type="RefSeq" id="WP_109460759.1">
    <property type="nucleotide sequence ID" value="NZ_QFBC01000013.1"/>
</dbReference>
<accession>A0A2U2DKZ9</accession>
<feature type="transmembrane region" description="Helical" evidence="1">
    <location>
        <begin position="51"/>
        <end position="70"/>
    </location>
</feature>
<gene>
    <name evidence="2" type="ORF">DEM27_23950</name>
</gene>
<keyword evidence="1" id="KW-0812">Transmembrane</keyword>
<sequence length="79" mass="8595">MSDQPELGTPIPIATISNVTGEIHAPTAPLISAEIPQTRHPIETLDELSRLIVLPISMWAAGVSAWLRIVQAQSRFPSR</sequence>
<organism evidence="2 3">
    <name type="scientific">Metarhizobium album</name>
    <dbReference type="NCBI Taxonomy" id="2182425"/>
    <lineage>
        <taxon>Bacteria</taxon>
        <taxon>Pseudomonadati</taxon>
        <taxon>Pseudomonadota</taxon>
        <taxon>Alphaproteobacteria</taxon>
        <taxon>Hyphomicrobiales</taxon>
        <taxon>Rhizobiaceae</taxon>
        <taxon>Metarhizobium</taxon>
    </lineage>
</organism>
<keyword evidence="1" id="KW-1133">Transmembrane helix</keyword>
<protein>
    <submittedName>
        <fullName evidence="2">Uncharacterized protein</fullName>
    </submittedName>
</protein>
<evidence type="ECO:0000313" key="3">
    <source>
        <dbReference type="Proteomes" id="UP000245252"/>
    </source>
</evidence>
<evidence type="ECO:0000256" key="1">
    <source>
        <dbReference type="SAM" id="Phobius"/>
    </source>
</evidence>
<dbReference type="EMBL" id="QFBC01000013">
    <property type="protein sequence ID" value="PWE53963.1"/>
    <property type="molecule type" value="Genomic_DNA"/>
</dbReference>
<name>A0A2U2DKZ9_9HYPH</name>
<keyword evidence="1" id="KW-0472">Membrane</keyword>
<comment type="caution">
    <text evidence="2">The sequence shown here is derived from an EMBL/GenBank/DDBJ whole genome shotgun (WGS) entry which is preliminary data.</text>
</comment>
<dbReference type="AlphaFoldDB" id="A0A2U2DKZ9"/>
<keyword evidence="3" id="KW-1185">Reference proteome</keyword>
<dbReference type="Proteomes" id="UP000245252">
    <property type="component" value="Unassembled WGS sequence"/>
</dbReference>
<reference evidence="2 3" key="1">
    <citation type="submission" date="2018-05" db="EMBL/GenBank/DDBJ databases">
        <title>The draft genome of strain NS-104.</title>
        <authorList>
            <person name="Hang P."/>
            <person name="Jiang J."/>
        </authorList>
    </citation>
    <scope>NUCLEOTIDE SEQUENCE [LARGE SCALE GENOMIC DNA]</scope>
    <source>
        <strain evidence="2 3">NS-104</strain>
    </source>
</reference>
<proteinExistence type="predicted"/>
<evidence type="ECO:0000313" key="2">
    <source>
        <dbReference type="EMBL" id="PWE53963.1"/>
    </source>
</evidence>